<gene>
    <name evidence="1" type="ORF">RHMOL_Rhmol09G0173300</name>
</gene>
<protein>
    <submittedName>
        <fullName evidence="1">Uncharacterized protein</fullName>
    </submittedName>
</protein>
<evidence type="ECO:0000313" key="1">
    <source>
        <dbReference type="EMBL" id="KAI8539323.1"/>
    </source>
</evidence>
<dbReference type="EMBL" id="CM046396">
    <property type="protein sequence ID" value="KAI8539323.1"/>
    <property type="molecule type" value="Genomic_DNA"/>
</dbReference>
<comment type="caution">
    <text evidence="1">The sequence shown here is derived from an EMBL/GenBank/DDBJ whole genome shotgun (WGS) entry which is preliminary data.</text>
</comment>
<sequence length="81" mass="8861">MTRYFSCQTPLYTASELNSTKLVSIDEANMVPETRVIYASAKSEGLWDVNSAIGKVGRHFPNQAALTALSPQPNDMISNVL</sequence>
<organism evidence="1 2">
    <name type="scientific">Rhododendron molle</name>
    <name type="common">Chinese azalea</name>
    <name type="synonym">Azalea mollis</name>
    <dbReference type="NCBI Taxonomy" id="49168"/>
    <lineage>
        <taxon>Eukaryota</taxon>
        <taxon>Viridiplantae</taxon>
        <taxon>Streptophyta</taxon>
        <taxon>Embryophyta</taxon>
        <taxon>Tracheophyta</taxon>
        <taxon>Spermatophyta</taxon>
        <taxon>Magnoliopsida</taxon>
        <taxon>eudicotyledons</taxon>
        <taxon>Gunneridae</taxon>
        <taxon>Pentapetalae</taxon>
        <taxon>asterids</taxon>
        <taxon>Ericales</taxon>
        <taxon>Ericaceae</taxon>
        <taxon>Ericoideae</taxon>
        <taxon>Rhodoreae</taxon>
        <taxon>Rhododendron</taxon>
    </lineage>
</organism>
<dbReference type="Proteomes" id="UP001062846">
    <property type="component" value="Chromosome 9"/>
</dbReference>
<name>A0ACC0MG84_RHOML</name>
<accession>A0ACC0MG84</accession>
<proteinExistence type="predicted"/>
<evidence type="ECO:0000313" key="2">
    <source>
        <dbReference type="Proteomes" id="UP001062846"/>
    </source>
</evidence>
<reference evidence="1" key="1">
    <citation type="submission" date="2022-02" db="EMBL/GenBank/DDBJ databases">
        <title>Plant Genome Project.</title>
        <authorList>
            <person name="Zhang R.-G."/>
        </authorList>
    </citation>
    <scope>NUCLEOTIDE SEQUENCE</scope>
    <source>
        <strain evidence="1">AT1</strain>
    </source>
</reference>
<keyword evidence="2" id="KW-1185">Reference proteome</keyword>